<dbReference type="InterPro" id="IPR039391">
    <property type="entry name" value="Phytocyanin-like"/>
</dbReference>
<evidence type="ECO:0000256" key="1">
    <source>
        <dbReference type="ARBA" id="ARBA00022723"/>
    </source>
</evidence>
<feature type="domain" description="Phytocyanin" evidence="5">
    <location>
        <begin position="21"/>
        <end position="122"/>
    </location>
</feature>
<feature type="chain" id="PRO_5042061779" evidence="4">
    <location>
        <begin position="17"/>
        <end position="290"/>
    </location>
</feature>
<protein>
    <submittedName>
        <fullName evidence="6">Mavicyanin</fullName>
    </submittedName>
</protein>
<evidence type="ECO:0000313" key="7">
    <source>
        <dbReference type="Proteomes" id="UP001289374"/>
    </source>
</evidence>
<dbReference type="Pfam" id="PF02298">
    <property type="entry name" value="Cu_bind_like"/>
    <property type="match status" value="1"/>
</dbReference>
<reference evidence="6" key="2">
    <citation type="journal article" date="2024" name="Plant">
        <title>Genomic evolution and insights into agronomic trait innovations of Sesamum species.</title>
        <authorList>
            <person name="Miao H."/>
            <person name="Wang L."/>
            <person name="Qu L."/>
            <person name="Liu H."/>
            <person name="Sun Y."/>
            <person name="Le M."/>
            <person name="Wang Q."/>
            <person name="Wei S."/>
            <person name="Zheng Y."/>
            <person name="Lin W."/>
            <person name="Duan Y."/>
            <person name="Cao H."/>
            <person name="Xiong S."/>
            <person name="Wang X."/>
            <person name="Wei L."/>
            <person name="Li C."/>
            <person name="Ma Q."/>
            <person name="Ju M."/>
            <person name="Zhao R."/>
            <person name="Li G."/>
            <person name="Mu C."/>
            <person name="Tian Q."/>
            <person name="Mei H."/>
            <person name="Zhang T."/>
            <person name="Gao T."/>
            <person name="Zhang H."/>
        </authorList>
    </citation>
    <scope>NUCLEOTIDE SEQUENCE</scope>
    <source>
        <strain evidence="6">K16</strain>
    </source>
</reference>
<accession>A0AAE1X8F4</accession>
<feature type="signal peptide" evidence="4">
    <location>
        <begin position="1"/>
        <end position="16"/>
    </location>
</feature>
<dbReference type="InterPro" id="IPR003245">
    <property type="entry name" value="Phytocyanin_dom"/>
</dbReference>
<dbReference type="Proteomes" id="UP001289374">
    <property type="component" value="Unassembled WGS sequence"/>
</dbReference>
<dbReference type="SUPFAM" id="SSF49503">
    <property type="entry name" value="Cupredoxins"/>
    <property type="match status" value="1"/>
</dbReference>
<keyword evidence="2" id="KW-0325">Glycoprotein</keyword>
<feature type="transmembrane region" description="Helical" evidence="3">
    <location>
        <begin position="198"/>
        <end position="217"/>
    </location>
</feature>
<evidence type="ECO:0000256" key="3">
    <source>
        <dbReference type="SAM" id="Phobius"/>
    </source>
</evidence>
<keyword evidence="3" id="KW-0472">Membrane</keyword>
<proteinExistence type="predicted"/>
<dbReference type="GO" id="GO:0009055">
    <property type="term" value="F:electron transfer activity"/>
    <property type="evidence" value="ECO:0007669"/>
    <property type="project" value="InterPro"/>
</dbReference>
<organism evidence="6 7">
    <name type="scientific">Sesamum angolense</name>
    <dbReference type="NCBI Taxonomy" id="2727404"/>
    <lineage>
        <taxon>Eukaryota</taxon>
        <taxon>Viridiplantae</taxon>
        <taxon>Streptophyta</taxon>
        <taxon>Embryophyta</taxon>
        <taxon>Tracheophyta</taxon>
        <taxon>Spermatophyta</taxon>
        <taxon>Magnoliopsida</taxon>
        <taxon>eudicotyledons</taxon>
        <taxon>Gunneridae</taxon>
        <taxon>Pentapetalae</taxon>
        <taxon>asterids</taxon>
        <taxon>lamiids</taxon>
        <taxon>Lamiales</taxon>
        <taxon>Pedaliaceae</taxon>
        <taxon>Sesamum</taxon>
    </lineage>
</organism>
<keyword evidence="3" id="KW-1133">Transmembrane helix</keyword>
<dbReference type="PANTHER" id="PTHR33021:SF443">
    <property type="entry name" value="MAVICYANIN-LIKE"/>
    <property type="match status" value="1"/>
</dbReference>
<keyword evidence="7" id="KW-1185">Reference proteome</keyword>
<gene>
    <name evidence="6" type="ORF">Sango_0295100</name>
</gene>
<name>A0AAE1X8F4_9LAMI</name>
<keyword evidence="1" id="KW-0479">Metal-binding</keyword>
<dbReference type="GO" id="GO:0046872">
    <property type="term" value="F:metal ion binding"/>
    <property type="evidence" value="ECO:0007669"/>
    <property type="project" value="UniProtKB-KW"/>
</dbReference>
<dbReference type="EMBL" id="JACGWL010000002">
    <property type="protein sequence ID" value="KAK4407141.1"/>
    <property type="molecule type" value="Genomic_DNA"/>
</dbReference>
<dbReference type="GO" id="GO:0005886">
    <property type="term" value="C:plasma membrane"/>
    <property type="evidence" value="ECO:0007669"/>
    <property type="project" value="TreeGrafter"/>
</dbReference>
<keyword evidence="3" id="KW-0812">Transmembrane</keyword>
<keyword evidence="4" id="KW-0732">Signal</keyword>
<dbReference type="InterPro" id="IPR008972">
    <property type="entry name" value="Cupredoxin"/>
</dbReference>
<dbReference type="PANTHER" id="PTHR33021">
    <property type="entry name" value="BLUE COPPER PROTEIN"/>
    <property type="match status" value="1"/>
</dbReference>
<dbReference type="Gene3D" id="2.60.40.420">
    <property type="entry name" value="Cupredoxins - blue copper proteins"/>
    <property type="match status" value="1"/>
</dbReference>
<dbReference type="FunFam" id="2.60.40.420:FF:000003">
    <property type="entry name" value="Blue copper"/>
    <property type="match status" value="1"/>
</dbReference>
<evidence type="ECO:0000259" key="5">
    <source>
        <dbReference type="PROSITE" id="PS51485"/>
    </source>
</evidence>
<dbReference type="AlphaFoldDB" id="A0AAE1X8F4"/>
<evidence type="ECO:0000256" key="2">
    <source>
        <dbReference type="ARBA" id="ARBA00023180"/>
    </source>
</evidence>
<comment type="caution">
    <text evidence="6">The sequence shown here is derived from an EMBL/GenBank/DDBJ whole genome shotgun (WGS) entry which is preliminary data.</text>
</comment>
<evidence type="ECO:0000256" key="4">
    <source>
        <dbReference type="SAM" id="SignalP"/>
    </source>
</evidence>
<feature type="transmembrane region" description="Helical" evidence="3">
    <location>
        <begin position="163"/>
        <end position="186"/>
    </location>
</feature>
<evidence type="ECO:0000313" key="6">
    <source>
        <dbReference type="EMBL" id="KAK4407141.1"/>
    </source>
</evidence>
<dbReference type="PROSITE" id="PS51485">
    <property type="entry name" value="PHYTOCYANIN"/>
    <property type="match status" value="1"/>
</dbReference>
<reference evidence="6" key="1">
    <citation type="submission" date="2020-06" db="EMBL/GenBank/DDBJ databases">
        <authorList>
            <person name="Li T."/>
            <person name="Hu X."/>
            <person name="Zhang T."/>
            <person name="Song X."/>
            <person name="Zhang H."/>
            <person name="Dai N."/>
            <person name="Sheng W."/>
            <person name="Hou X."/>
            <person name="Wei L."/>
        </authorList>
    </citation>
    <scope>NUCLEOTIDE SEQUENCE</scope>
    <source>
        <strain evidence="6">K16</strain>
        <tissue evidence="6">Leaf</tissue>
    </source>
</reference>
<sequence length="290" mass="31575">MGVGTVLFLFVVAVSGVCNGDVYKVGDSAAWTLIAHPDYNTWASSKTFRVGDTLIFQYDPRYHNVLEVSRSDFHTCNTAAPITTYATGNDSVVIRSIGHYYYVCGFVGHCEAGQKVDIRVAQSLQPATIPIPGPIQAPNEPIAPKASPIGPMAPSPSPSSGESLVFCNGLFSCIVGLVVALVWGGVVTRKHFEKFDAWRSKFIGIIIRAIAAIAWVAKESRSQSRMPRSLLQKKKSKMFWKYCEEKGTSGCVLVFTSTKGENYGIYHATSCVASKNAKAVGNLFLFCWLL</sequence>